<dbReference type="Proteomes" id="UP000829401">
    <property type="component" value="Chromosome"/>
</dbReference>
<dbReference type="STRING" id="1356854.N007_05310"/>
<name>T0C3U9_ALIAG</name>
<proteinExistence type="predicted"/>
<evidence type="ECO:0000313" key="1">
    <source>
        <dbReference type="EMBL" id="UNO48008.1"/>
    </source>
</evidence>
<dbReference type="KEGG" id="aaco:K1I37_15140"/>
<accession>A0A9E7CV91</accession>
<accession>T0C3U9</accession>
<dbReference type="EMBL" id="CP080467">
    <property type="protein sequence ID" value="UNO48008.1"/>
    <property type="molecule type" value="Genomic_DNA"/>
</dbReference>
<sequence length="125" mass="14154">MQLITPNQSLNRTLRAGDVIVWFTGEPIMCISTKRGTKGLLFLRDGTLRSEWDSFDEIVKLWSEYDYEYTIYSADEWALQLVRLDGDVDGGEQTSTTACCKCGEKTIVHNGVCIDCALIRKSHKL</sequence>
<reference evidence="2" key="1">
    <citation type="journal article" date="2022" name="G3 (Bethesda)">
        <title>Unveiling the complete genome sequence of Alicyclobacillus acidoterrestris DSM 3922T, a taint-producing strain.</title>
        <authorList>
            <person name="Leonardo I.C."/>
            <person name="Barreto Crespo M.T."/>
            <person name="Gaspar F.B."/>
        </authorList>
    </citation>
    <scope>NUCLEOTIDE SEQUENCE [LARGE SCALE GENOMIC DNA]</scope>
    <source>
        <strain evidence="2">DSM 3922</strain>
    </source>
</reference>
<protein>
    <submittedName>
        <fullName evidence="1">Uncharacterized protein</fullName>
    </submittedName>
</protein>
<dbReference type="RefSeq" id="WP_021296105.1">
    <property type="nucleotide sequence ID" value="NZ_AURB01000124.1"/>
</dbReference>
<gene>
    <name evidence="1" type="ORF">K1I37_15140</name>
</gene>
<dbReference type="AlphaFoldDB" id="T0C3U9"/>
<keyword evidence="2" id="KW-1185">Reference proteome</keyword>
<organism evidence="1 2">
    <name type="scientific">Alicyclobacillus acidoterrestris (strain ATCC 49025 / DSM 3922 / CIP 106132 / NCIMB 13137 / GD3B)</name>
    <dbReference type="NCBI Taxonomy" id="1356854"/>
    <lineage>
        <taxon>Bacteria</taxon>
        <taxon>Bacillati</taxon>
        <taxon>Bacillota</taxon>
        <taxon>Bacilli</taxon>
        <taxon>Bacillales</taxon>
        <taxon>Alicyclobacillaceae</taxon>
        <taxon>Alicyclobacillus</taxon>
    </lineage>
</organism>
<evidence type="ECO:0000313" key="2">
    <source>
        <dbReference type="Proteomes" id="UP000829401"/>
    </source>
</evidence>